<dbReference type="EMBL" id="CM026430">
    <property type="protein sequence ID" value="KAG0561313.1"/>
    <property type="molecule type" value="Genomic_DNA"/>
</dbReference>
<name>A0A8T0GQV4_CERPU</name>
<gene>
    <name evidence="1" type="ORF">KC19_9G054400</name>
</gene>
<evidence type="ECO:0000313" key="2">
    <source>
        <dbReference type="Proteomes" id="UP000822688"/>
    </source>
</evidence>
<dbReference type="PANTHER" id="PTHR34286">
    <property type="entry name" value="TRANSMEMBRANE PROTEIN"/>
    <property type="match status" value="1"/>
</dbReference>
<accession>A0A8T0GQV4</accession>
<evidence type="ECO:0000313" key="1">
    <source>
        <dbReference type="EMBL" id="KAG0561313.1"/>
    </source>
</evidence>
<keyword evidence="2" id="KW-1185">Reference proteome</keyword>
<reference evidence="1" key="1">
    <citation type="submission" date="2020-06" db="EMBL/GenBank/DDBJ databases">
        <title>WGS assembly of Ceratodon purpureus strain R40.</title>
        <authorList>
            <person name="Carey S.B."/>
            <person name="Jenkins J."/>
            <person name="Shu S."/>
            <person name="Lovell J.T."/>
            <person name="Sreedasyam A."/>
            <person name="Maumus F."/>
            <person name="Tiley G.P."/>
            <person name="Fernandez-Pozo N."/>
            <person name="Barry K."/>
            <person name="Chen C."/>
            <person name="Wang M."/>
            <person name="Lipzen A."/>
            <person name="Daum C."/>
            <person name="Saski C.A."/>
            <person name="Payton A.C."/>
            <person name="Mcbreen J.C."/>
            <person name="Conrad R.E."/>
            <person name="Kollar L.M."/>
            <person name="Olsson S."/>
            <person name="Huttunen S."/>
            <person name="Landis J.B."/>
            <person name="Wickett N.J."/>
            <person name="Johnson M.G."/>
            <person name="Rensing S.A."/>
            <person name="Grimwood J."/>
            <person name="Schmutz J."/>
            <person name="Mcdaniel S.F."/>
        </authorList>
    </citation>
    <scope>NUCLEOTIDE SEQUENCE</scope>
    <source>
        <strain evidence="1">R40</strain>
    </source>
</reference>
<dbReference type="Proteomes" id="UP000822688">
    <property type="component" value="Chromosome 9"/>
</dbReference>
<comment type="caution">
    <text evidence="1">The sequence shown here is derived from an EMBL/GenBank/DDBJ whole genome shotgun (WGS) entry which is preliminary data.</text>
</comment>
<dbReference type="PANTHER" id="PTHR34286:SF1">
    <property type="entry name" value="TRANSMEMBRANE PROTEIN"/>
    <property type="match status" value="1"/>
</dbReference>
<dbReference type="AlphaFoldDB" id="A0A8T0GQV4"/>
<organism evidence="1 2">
    <name type="scientific">Ceratodon purpureus</name>
    <name type="common">Fire moss</name>
    <name type="synonym">Dicranum purpureum</name>
    <dbReference type="NCBI Taxonomy" id="3225"/>
    <lineage>
        <taxon>Eukaryota</taxon>
        <taxon>Viridiplantae</taxon>
        <taxon>Streptophyta</taxon>
        <taxon>Embryophyta</taxon>
        <taxon>Bryophyta</taxon>
        <taxon>Bryophytina</taxon>
        <taxon>Bryopsida</taxon>
        <taxon>Dicranidae</taxon>
        <taxon>Pseudoditrichales</taxon>
        <taxon>Ditrichaceae</taxon>
        <taxon>Ceratodon</taxon>
    </lineage>
</organism>
<sequence>MGGAPHDAHYPGYPRQVWSPTGGWWCHPKLWRRNTVIAFAGIFAVCVPIAMKSAQLEQRPLMPVRPVPSQMWCKNFGDPEAAKSE</sequence>
<dbReference type="OrthoDB" id="2100988at2759"/>
<proteinExistence type="predicted"/>
<protein>
    <submittedName>
        <fullName evidence="1">Uncharacterized protein</fullName>
    </submittedName>
</protein>